<comment type="caution">
    <text evidence="3">The sequence shown here is derived from an EMBL/GenBank/DDBJ whole genome shotgun (WGS) entry which is preliminary data.</text>
</comment>
<organism evidence="3 4">
    <name type="scientific">Paramuricea clavata</name>
    <name type="common">Red gorgonian</name>
    <name type="synonym">Violescent sea-whip</name>
    <dbReference type="NCBI Taxonomy" id="317549"/>
    <lineage>
        <taxon>Eukaryota</taxon>
        <taxon>Metazoa</taxon>
        <taxon>Cnidaria</taxon>
        <taxon>Anthozoa</taxon>
        <taxon>Octocorallia</taxon>
        <taxon>Malacalcyonacea</taxon>
        <taxon>Plexauridae</taxon>
        <taxon>Paramuricea</taxon>
    </lineage>
</organism>
<evidence type="ECO:0000256" key="1">
    <source>
        <dbReference type="ARBA" id="ARBA00022737"/>
    </source>
</evidence>
<dbReference type="PROSITE" id="PS00018">
    <property type="entry name" value="EF_HAND_1"/>
    <property type="match status" value="2"/>
</dbReference>
<dbReference type="InterPro" id="IPR018247">
    <property type="entry name" value="EF_Hand_1_Ca_BS"/>
</dbReference>
<dbReference type="Gene3D" id="1.10.238.10">
    <property type="entry name" value="EF-hand"/>
    <property type="match status" value="2"/>
</dbReference>
<proteinExistence type="predicted"/>
<dbReference type="EMBL" id="CACRXK020003594">
    <property type="protein sequence ID" value="CAB3999465.1"/>
    <property type="molecule type" value="Genomic_DNA"/>
</dbReference>
<evidence type="ECO:0000313" key="4">
    <source>
        <dbReference type="Proteomes" id="UP001152795"/>
    </source>
</evidence>
<dbReference type="InterPro" id="IPR011992">
    <property type="entry name" value="EF-hand-dom_pair"/>
</dbReference>
<dbReference type="PROSITE" id="PS50222">
    <property type="entry name" value="EF_HAND_2"/>
    <property type="match status" value="3"/>
</dbReference>
<reference evidence="3" key="1">
    <citation type="submission" date="2020-04" db="EMBL/GenBank/DDBJ databases">
        <authorList>
            <person name="Alioto T."/>
            <person name="Alioto T."/>
            <person name="Gomez Garrido J."/>
        </authorList>
    </citation>
    <scope>NUCLEOTIDE SEQUENCE</scope>
    <source>
        <strain evidence="3">A484AB</strain>
    </source>
</reference>
<dbReference type="PANTHER" id="PTHR23048">
    <property type="entry name" value="MYOSIN LIGHT CHAIN 1, 3"/>
    <property type="match status" value="1"/>
</dbReference>
<dbReference type="AlphaFoldDB" id="A0A6S7H1H7"/>
<dbReference type="GO" id="GO:0016460">
    <property type="term" value="C:myosin II complex"/>
    <property type="evidence" value="ECO:0007669"/>
    <property type="project" value="TreeGrafter"/>
</dbReference>
<dbReference type="InterPro" id="IPR002048">
    <property type="entry name" value="EF_hand_dom"/>
</dbReference>
<dbReference type="InterPro" id="IPR050230">
    <property type="entry name" value="CALM/Myosin/TropC-like"/>
</dbReference>
<keyword evidence="1" id="KW-0677">Repeat</keyword>
<evidence type="ECO:0000313" key="3">
    <source>
        <dbReference type="EMBL" id="CAB3999465.1"/>
    </source>
</evidence>
<keyword evidence="2" id="KW-0106">Calcium</keyword>
<dbReference type="GO" id="GO:0005509">
    <property type="term" value="F:calcium ion binding"/>
    <property type="evidence" value="ECO:0007669"/>
    <property type="project" value="InterPro"/>
</dbReference>
<dbReference type="FunFam" id="1.10.238.10:FF:000178">
    <property type="entry name" value="Calmodulin-2 A"/>
    <property type="match status" value="1"/>
</dbReference>
<dbReference type="PANTHER" id="PTHR23048:SF0">
    <property type="entry name" value="CALMODULIN LIKE 3"/>
    <property type="match status" value="1"/>
</dbReference>
<protein>
    <submittedName>
        <fullName evidence="3">Calmodulin-alpha-like isoform X1</fullName>
    </submittedName>
</protein>
<accession>A0A6S7H1H7</accession>
<evidence type="ECO:0000256" key="2">
    <source>
        <dbReference type="ARBA" id="ARBA00022837"/>
    </source>
</evidence>
<name>A0A6S7H1H7_PARCT</name>
<gene>
    <name evidence="3" type="ORF">PACLA_8A052456</name>
</gene>
<dbReference type="Proteomes" id="UP001152795">
    <property type="component" value="Unassembled WGS sequence"/>
</dbReference>
<dbReference type="SMART" id="SM00054">
    <property type="entry name" value="EFh"/>
    <property type="match status" value="3"/>
</dbReference>
<dbReference type="SUPFAM" id="SSF47473">
    <property type="entry name" value="EF-hand"/>
    <property type="match status" value="1"/>
</dbReference>
<dbReference type="Pfam" id="PF13499">
    <property type="entry name" value="EF-hand_7"/>
    <property type="match status" value="2"/>
</dbReference>
<sequence>MEDKLTEEQVEEYRDAFRFFDKDESGYITTKELGSIMRSLGQNPTEVELQEIMNTVDFDGNGTIDFNEFVNMMININNNTLDEAELVEAFRTFDNDDKGYIFSSELRSVLRYIGDNIPDEEINDIVKDARHGFNRKILFEEFKQMVKP</sequence>
<keyword evidence="4" id="KW-1185">Reference proteome</keyword>
<dbReference type="OrthoDB" id="26525at2759"/>
<dbReference type="CDD" id="cd00051">
    <property type="entry name" value="EFh"/>
    <property type="match status" value="1"/>
</dbReference>